<dbReference type="PROSITE" id="PS50801">
    <property type="entry name" value="STAS"/>
    <property type="match status" value="1"/>
</dbReference>
<dbReference type="InterPro" id="IPR036513">
    <property type="entry name" value="STAS_dom_sf"/>
</dbReference>
<comment type="caution">
    <text evidence="3">The sequence shown here is derived from an EMBL/GenBank/DDBJ whole genome shotgun (WGS) entry which is preliminary data.</text>
</comment>
<accession>A0ABR5AQH4</accession>
<feature type="coiled-coil region" evidence="1">
    <location>
        <begin position="1"/>
        <end position="28"/>
    </location>
</feature>
<proteinExistence type="predicted"/>
<dbReference type="EMBL" id="JXLP01000019">
    <property type="protein sequence ID" value="KIL77008.1"/>
    <property type="molecule type" value="Genomic_DNA"/>
</dbReference>
<dbReference type="RefSeq" id="WP_041101613.1">
    <property type="nucleotide sequence ID" value="NZ_JARTHD010000046.1"/>
</dbReference>
<sequence length="163" mass="18555">MEREVDELKQEIKELKRQIKEYEELINEISVPVIPSIIPETILVPVTGKLSPDRLELIFTKISETAYRLSYNEGLNTVIIDFTAISQKELGEIDTLGMYIENVQKALNLMGVDVLFVGFTPAVTQDLIQSGLSIVDNLNTFLSFRAALRHLMKKRGLTFEQIR</sequence>
<evidence type="ECO:0000313" key="3">
    <source>
        <dbReference type="EMBL" id="KIL77008.1"/>
    </source>
</evidence>
<dbReference type="SUPFAM" id="SSF52091">
    <property type="entry name" value="SpoIIaa-like"/>
    <property type="match status" value="1"/>
</dbReference>
<keyword evidence="1" id="KW-0175">Coiled coil</keyword>
<evidence type="ECO:0000259" key="2">
    <source>
        <dbReference type="PROSITE" id="PS50801"/>
    </source>
</evidence>
<dbReference type="Proteomes" id="UP000031982">
    <property type="component" value="Unassembled WGS sequence"/>
</dbReference>
<organism evidence="3 4">
    <name type="scientific">Bacillus badius</name>
    <dbReference type="NCBI Taxonomy" id="1455"/>
    <lineage>
        <taxon>Bacteria</taxon>
        <taxon>Bacillati</taxon>
        <taxon>Bacillota</taxon>
        <taxon>Bacilli</taxon>
        <taxon>Bacillales</taxon>
        <taxon>Bacillaceae</taxon>
        <taxon>Pseudobacillus</taxon>
    </lineage>
</organism>
<keyword evidence="4" id="KW-1185">Reference proteome</keyword>
<dbReference type="Gene3D" id="3.30.750.24">
    <property type="entry name" value="STAS domain"/>
    <property type="match status" value="1"/>
</dbReference>
<gene>
    <name evidence="3" type="ORF">SD77_1968</name>
</gene>
<dbReference type="CDD" id="cd07041">
    <property type="entry name" value="STAS_RsbR_RsbS_like"/>
    <property type="match status" value="1"/>
</dbReference>
<dbReference type="InterPro" id="IPR051932">
    <property type="entry name" value="Bact_StressResp_Reg"/>
</dbReference>
<dbReference type="PANTHER" id="PTHR33745:SF1">
    <property type="entry name" value="RSBT ANTAGONIST PROTEIN RSBS"/>
    <property type="match status" value="1"/>
</dbReference>
<evidence type="ECO:0000313" key="4">
    <source>
        <dbReference type="Proteomes" id="UP000031982"/>
    </source>
</evidence>
<dbReference type="PANTHER" id="PTHR33745">
    <property type="entry name" value="RSBT ANTAGONIST PROTEIN RSBS-RELATED"/>
    <property type="match status" value="1"/>
</dbReference>
<name>A0ABR5AQH4_BACBA</name>
<protein>
    <submittedName>
        <fullName evidence="3">RsbR, positive regulator of sigma-B</fullName>
    </submittedName>
</protein>
<dbReference type="InterPro" id="IPR002645">
    <property type="entry name" value="STAS_dom"/>
</dbReference>
<feature type="domain" description="STAS" evidence="2">
    <location>
        <begin position="39"/>
        <end position="151"/>
    </location>
</feature>
<evidence type="ECO:0000256" key="1">
    <source>
        <dbReference type="SAM" id="Coils"/>
    </source>
</evidence>
<dbReference type="CDD" id="cd14686">
    <property type="entry name" value="bZIP"/>
    <property type="match status" value="1"/>
</dbReference>
<reference evidence="3 4" key="1">
    <citation type="submission" date="2015-01" db="EMBL/GenBank/DDBJ databases">
        <title>Genome Assembly of Bacillus badius MTCC 1458.</title>
        <authorList>
            <person name="Verma A."/>
            <person name="Khatri I."/>
            <person name="Mual P."/>
            <person name="Subramanian S."/>
            <person name="Krishnamurthi S."/>
        </authorList>
    </citation>
    <scope>NUCLEOTIDE SEQUENCE [LARGE SCALE GENOMIC DNA]</scope>
    <source>
        <strain evidence="3 4">MTCC 1458</strain>
    </source>
</reference>